<evidence type="ECO:0000313" key="1">
    <source>
        <dbReference type="EMBL" id="CAG8836603.1"/>
    </source>
</evidence>
<sequence length="77" mass="8766">YSVRKKDSDDDDFDISSYICNCCDFQSRQLPCKHVLAILSQSHLNDESIDDNQLLLVDVESSYSNSNISCNLSTDKR</sequence>
<accession>A0ACA9SE26</accession>
<keyword evidence="2" id="KW-1185">Reference proteome</keyword>
<gene>
    <name evidence="1" type="ORF">RPERSI_LOCUS29993</name>
</gene>
<feature type="non-terminal residue" evidence="1">
    <location>
        <position position="1"/>
    </location>
</feature>
<feature type="non-terminal residue" evidence="1">
    <location>
        <position position="77"/>
    </location>
</feature>
<name>A0ACA9SE26_9GLOM</name>
<dbReference type="EMBL" id="CAJVQC010115214">
    <property type="protein sequence ID" value="CAG8836603.1"/>
    <property type="molecule type" value="Genomic_DNA"/>
</dbReference>
<proteinExistence type="predicted"/>
<organism evidence="1 2">
    <name type="scientific">Racocetra persica</name>
    <dbReference type="NCBI Taxonomy" id="160502"/>
    <lineage>
        <taxon>Eukaryota</taxon>
        <taxon>Fungi</taxon>
        <taxon>Fungi incertae sedis</taxon>
        <taxon>Mucoromycota</taxon>
        <taxon>Glomeromycotina</taxon>
        <taxon>Glomeromycetes</taxon>
        <taxon>Diversisporales</taxon>
        <taxon>Gigasporaceae</taxon>
        <taxon>Racocetra</taxon>
    </lineage>
</organism>
<reference evidence="1" key="1">
    <citation type="submission" date="2021-06" db="EMBL/GenBank/DDBJ databases">
        <authorList>
            <person name="Kallberg Y."/>
            <person name="Tangrot J."/>
            <person name="Rosling A."/>
        </authorList>
    </citation>
    <scope>NUCLEOTIDE SEQUENCE</scope>
    <source>
        <strain evidence="1">MA461A</strain>
    </source>
</reference>
<evidence type="ECO:0000313" key="2">
    <source>
        <dbReference type="Proteomes" id="UP000789920"/>
    </source>
</evidence>
<comment type="caution">
    <text evidence="1">The sequence shown here is derived from an EMBL/GenBank/DDBJ whole genome shotgun (WGS) entry which is preliminary data.</text>
</comment>
<dbReference type="Proteomes" id="UP000789920">
    <property type="component" value="Unassembled WGS sequence"/>
</dbReference>
<protein>
    <submittedName>
        <fullName evidence="1">34514_t:CDS:1</fullName>
    </submittedName>
</protein>